<dbReference type="Proteomes" id="UP001156627">
    <property type="component" value="Unassembled WGS sequence"/>
</dbReference>
<keyword evidence="2" id="KW-1185">Reference proteome</keyword>
<reference evidence="2" key="1">
    <citation type="journal article" date="2019" name="Int. J. Syst. Evol. Microbiol.">
        <title>The Global Catalogue of Microorganisms (GCM) 10K type strain sequencing project: providing services to taxonomists for standard genome sequencing and annotation.</title>
        <authorList>
            <consortium name="The Broad Institute Genomics Platform"/>
            <consortium name="The Broad Institute Genome Sequencing Center for Infectious Disease"/>
            <person name="Wu L."/>
            <person name="Ma J."/>
        </authorList>
    </citation>
    <scope>NUCLEOTIDE SEQUENCE [LARGE SCALE GENOMIC DNA]</scope>
    <source>
        <strain evidence="2">NBRC 111981</strain>
    </source>
</reference>
<dbReference type="InterPro" id="IPR021783">
    <property type="entry name" value="DUF3348"/>
</dbReference>
<name>A0ABQ5X843_9GAMM</name>
<accession>A0ABQ5X843</accession>
<evidence type="ECO:0008006" key="3">
    <source>
        <dbReference type="Google" id="ProtNLM"/>
    </source>
</evidence>
<dbReference type="EMBL" id="BSOA01000012">
    <property type="protein sequence ID" value="GLQ87770.1"/>
    <property type="molecule type" value="Genomic_DNA"/>
</dbReference>
<dbReference type="RefSeq" id="WP_284331216.1">
    <property type="nucleotide sequence ID" value="NZ_BSOA01000012.1"/>
</dbReference>
<evidence type="ECO:0000313" key="2">
    <source>
        <dbReference type="Proteomes" id="UP001156627"/>
    </source>
</evidence>
<sequence>MMQTTPRAPLRGPTFIRLLARLTDAVDVPAPGQSVPHRLSHWLDWRQAIALSTALDDKPSEVDSGAPHLDNTVEDACARVRMGLIQAIAGDQALAHGQAKAGSKEKDLGVPIDYTVFRQHYLTLQRRMHTAIGNLRSQLRGVLAQRSAEMARLAEVDAVMEMALSPRELKVMASVPALLGQRFERLRQSRQDSPADAQLSESAWLGVFRKDMQSLLLAELEVRFQPVDGLLAALRAC</sequence>
<proteinExistence type="predicted"/>
<evidence type="ECO:0000313" key="1">
    <source>
        <dbReference type="EMBL" id="GLQ87770.1"/>
    </source>
</evidence>
<dbReference type="Pfam" id="PF11828">
    <property type="entry name" value="DUF3348"/>
    <property type="match status" value="1"/>
</dbReference>
<organism evidence="1 2">
    <name type="scientific">Dyella flagellata</name>
    <dbReference type="NCBI Taxonomy" id="1867833"/>
    <lineage>
        <taxon>Bacteria</taxon>
        <taxon>Pseudomonadati</taxon>
        <taxon>Pseudomonadota</taxon>
        <taxon>Gammaproteobacteria</taxon>
        <taxon>Lysobacterales</taxon>
        <taxon>Rhodanobacteraceae</taxon>
        <taxon>Dyella</taxon>
    </lineage>
</organism>
<comment type="caution">
    <text evidence="1">The sequence shown here is derived from an EMBL/GenBank/DDBJ whole genome shotgun (WGS) entry which is preliminary data.</text>
</comment>
<gene>
    <name evidence="1" type="ORF">GCM10007898_13380</name>
</gene>
<protein>
    <recommendedName>
        <fullName evidence="3">DUF3348 domain-containing protein</fullName>
    </recommendedName>
</protein>